<keyword evidence="5 6" id="KW-0472">Membrane</keyword>
<feature type="transmembrane region" description="Helical" evidence="6">
    <location>
        <begin position="190"/>
        <end position="208"/>
    </location>
</feature>
<dbReference type="EMBL" id="JAEQMG010000041">
    <property type="protein sequence ID" value="MBK6087840.1"/>
    <property type="molecule type" value="Genomic_DNA"/>
</dbReference>
<evidence type="ECO:0000313" key="8">
    <source>
        <dbReference type="Proteomes" id="UP000633365"/>
    </source>
</evidence>
<reference evidence="7" key="1">
    <citation type="submission" date="2021-01" db="EMBL/GenBank/DDBJ databases">
        <title>Genome public.</title>
        <authorList>
            <person name="Liu C."/>
            <person name="Sun Q."/>
        </authorList>
    </citation>
    <scope>NUCLEOTIDE SEQUENCE</scope>
    <source>
        <strain evidence="7">M6</strain>
    </source>
</reference>
<comment type="caution">
    <text evidence="7">The sequence shown here is derived from an EMBL/GenBank/DDBJ whole genome shotgun (WGS) entry which is preliminary data.</text>
</comment>
<evidence type="ECO:0000313" key="7">
    <source>
        <dbReference type="EMBL" id="MBK6087840.1"/>
    </source>
</evidence>
<evidence type="ECO:0000256" key="2">
    <source>
        <dbReference type="ARBA" id="ARBA00022692"/>
    </source>
</evidence>
<proteinExistence type="predicted"/>
<dbReference type="GO" id="GO:0032153">
    <property type="term" value="C:cell division site"/>
    <property type="evidence" value="ECO:0007669"/>
    <property type="project" value="TreeGrafter"/>
</dbReference>
<dbReference type="GO" id="GO:0005886">
    <property type="term" value="C:plasma membrane"/>
    <property type="evidence" value="ECO:0007669"/>
    <property type="project" value="TreeGrafter"/>
</dbReference>
<evidence type="ECO:0000256" key="5">
    <source>
        <dbReference type="ARBA" id="ARBA00023136"/>
    </source>
</evidence>
<name>A0A934TYT8_9FIRM</name>
<feature type="transmembrane region" description="Helical" evidence="6">
    <location>
        <begin position="49"/>
        <end position="68"/>
    </location>
</feature>
<protein>
    <submittedName>
        <fullName evidence="7">FtsW/RodA/SpoVE family cell cycle protein</fullName>
    </submittedName>
</protein>
<dbReference type="PROSITE" id="PS00428">
    <property type="entry name" value="FTSW_RODA_SPOVE"/>
    <property type="match status" value="1"/>
</dbReference>
<feature type="transmembrane region" description="Helical" evidence="6">
    <location>
        <begin position="75"/>
        <end position="93"/>
    </location>
</feature>
<gene>
    <name evidence="7" type="ORF">JKK62_04075</name>
</gene>
<keyword evidence="4 6" id="KW-1133">Transmembrane helix</keyword>
<sequence length="393" mass="43336">MQKAIKGLTQFFTKSDVILWLLTISASAYSLLLINSMQRASDYSYMTPQILALILGYIAAVVVTLIDYERISKHWILLMIISLGLLLMVFVFGRNVTGTDDTAWIMLPGGISFQPSELVKVFFIVTFSRHMQLLKENDMLHHLLGVISLVIHMAVPVVLIHMQGDDGTVLIFLFMFIIMAFIGGVQLRYFLIMIVLLAAGIPILWSYFLNEEQKNRFTAIFDIDGNAMKNYGWQQYQGKVSVASGGLSGTGLGNGARVASGIVPEQENDFIFTVAGEELGFIGCVLLVFILLLICVKLAMNAMSARDYLGRMICVGVFAMISVQSIINIGMVLGLLPVVGITLPFFSSGGTSLLSVLISIGLVQSVHYHKDVSDSSQGVLKINKYKYMTPARF</sequence>
<evidence type="ECO:0000256" key="1">
    <source>
        <dbReference type="ARBA" id="ARBA00004141"/>
    </source>
</evidence>
<accession>A0A934TYT8</accession>
<organism evidence="7 8">
    <name type="scientific">Ruminococcus difficilis</name>
    <dbReference type="NCBI Taxonomy" id="2763069"/>
    <lineage>
        <taxon>Bacteria</taxon>
        <taxon>Bacillati</taxon>
        <taxon>Bacillota</taxon>
        <taxon>Clostridia</taxon>
        <taxon>Eubacteriales</taxon>
        <taxon>Oscillospiraceae</taxon>
        <taxon>Ruminococcus</taxon>
    </lineage>
</organism>
<dbReference type="GO" id="GO:0051301">
    <property type="term" value="P:cell division"/>
    <property type="evidence" value="ECO:0007669"/>
    <property type="project" value="InterPro"/>
</dbReference>
<feature type="transmembrane region" description="Helical" evidence="6">
    <location>
        <begin position="105"/>
        <end position="127"/>
    </location>
</feature>
<dbReference type="GO" id="GO:0008360">
    <property type="term" value="P:regulation of cell shape"/>
    <property type="evidence" value="ECO:0007669"/>
    <property type="project" value="UniProtKB-KW"/>
</dbReference>
<dbReference type="InterPro" id="IPR001182">
    <property type="entry name" value="FtsW/RodA"/>
</dbReference>
<keyword evidence="3" id="KW-0133">Cell shape</keyword>
<dbReference type="Proteomes" id="UP000633365">
    <property type="component" value="Unassembled WGS sequence"/>
</dbReference>
<evidence type="ECO:0000256" key="3">
    <source>
        <dbReference type="ARBA" id="ARBA00022960"/>
    </source>
</evidence>
<feature type="transmembrane region" description="Helical" evidence="6">
    <location>
        <begin position="341"/>
        <end position="363"/>
    </location>
</feature>
<keyword evidence="2 6" id="KW-0812">Transmembrane</keyword>
<feature type="transmembrane region" description="Helical" evidence="6">
    <location>
        <begin position="139"/>
        <end position="161"/>
    </location>
</feature>
<feature type="transmembrane region" description="Helical" evidence="6">
    <location>
        <begin position="17"/>
        <end position="37"/>
    </location>
</feature>
<dbReference type="PANTHER" id="PTHR30474">
    <property type="entry name" value="CELL CYCLE PROTEIN"/>
    <property type="match status" value="1"/>
</dbReference>
<feature type="transmembrane region" description="Helical" evidence="6">
    <location>
        <begin position="279"/>
        <end position="300"/>
    </location>
</feature>
<evidence type="ECO:0000256" key="6">
    <source>
        <dbReference type="SAM" id="Phobius"/>
    </source>
</evidence>
<dbReference type="AlphaFoldDB" id="A0A934TYT8"/>
<keyword evidence="8" id="KW-1185">Reference proteome</keyword>
<comment type="subcellular location">
    <subcellularLocation>
        <location evidence="1">Membrane</location>
        <topology evidence="1">Multi-pass membrane protein</topology>
    </subcellularLocation>
</comment>
<dbReference type="GO" id="GO:0015648">
    <property type="term" value="F:lipid-linked peptidoglycan transporter activity"/>
    <property type="evidence" value="ECO:0007669"/>
    <property type="project" value="TreeGrafter"/>
</dbReference>
<dbReference type="Pfam" id="PF01098">
    <property type="entry name" value="FTSW_RODA_SPOVE"/>
    <property type="match status" value="1"/>
</dbReference>
<feature type="transmembrane region" description="Helical" evidence="6">
    <location>
        <begin position="167"/>
        <end position="185"/>
    </location>
</feature>
<evidence type="ECO:0000256" key="4">
    <source>
        <dbReference type="ARBA" id="ARBA00022989"/>
    </source>
</evidence>
<dbReference type="InterPro" id="IPR018365">
    <property type="entry name" value="Cell_cycle_FtsW-rel_CS"/>
</dbReference>
<feature type="transmembrane region" description="Helical" evidence="6">
    <location>
        <begin position="312"/>
        <end position="335"/>
    </location>
</feature>